<accession>A0A511T9U9</accession>
<sequence length="439" mass="45662">MSASHHRPPSEHEQREDALTPSAMSPGTSFVTSPHLGTVTKLGLLSSLYLSQGLPFGFFTQALPVLLRHQGLSLPAIGLSHLLALPWALKFLWAPYMDRHGSARWGLRRGYILPLQCLSAGLLLSLALPETTVSTQVLFAAVLGVNLLAATQDVATDGLAVTLLSPSERGWGNGVQVAAYRVGMILGGGVMLAVFDAAGWRPTLLALGLMLLVATVPVALYREPPSEPPPRVSLGLGWWVRRPGAGTWLALLVVYKAGEALATGMLRTFLVDRGLTLTDIAWLLGGVGFTAGLVGALLGGSLVVRLGRKRALLLFGVIQATAVLLYALVSSGTVSGLPWLTAVCAVEHVASGMATAAVFTAMMDVCRPDHAATDYTVQASLVVLATGAAAALSGFSAQALGYTGHFLLAAGLCVAGTLFVTVAFPPSHALTPGTPEVSP</sequence>
<keyword evidence="3 7" id="KW-0812">Transmembrane</keyword>
<dbReference type="GO" id="GO:0022857">
    <property type="term" value="F:transmembrane transporter activity"/>
    <property type="evidence" value="ECO:0007669"/>
    <property type="project" value="InterPro"/>
</dbReference>
<dbReference type="InterPro" id="IPR020846">
    <property type="entry name" value="MFS_dom"/>
</dbReference>
<dbReference type="PANTHER" id="PTHR12778">
    <property type="entry name" value="SOLUTE CARRIER FAMILY 33 ACETYL-COA TRANSPORTER -RELATED"/>
    <property type="match status" value="1"/>
</dbReference>
<evidence type="ECO:0000259" key="8">
    <source>
        <dbReference type="PROSITE" id="PS50850"/>
    </source>
</evidence>
<protein>
    <submittedName>
        <fullName evidence="9">MFS transporter</fullName>
    </submittedName>
    <submittedName>
        <fullName evidence="10">Siderophore transporter, RhtX/FptX family</fullName>
    </submittedName>
</protein>
<evidence type="ECO:0000313" key="12">
    <source>
        <dbReference type="Proteomes" id="UP000321514"/>
    </source>
</evidence>
<organism evidence="9 12">
    <name type="scientific">Myxococcus fulvus</name>
    <dbReference type="NCBI Taxonomy" id="33"/>
    <lineage>
        <taxon>Bacteria</taxon>
        <taxon>Pseudomonadati</taxon>
        <taxon>Myxococcota</taxon>
        <taxon>Myxococcia</taxon>
        <taxon>Myxococcales</taxon>
        <taxon>Cystobacterineae</taxon>
        <taxon>Myxococcaceae</taxon>
        <taxon>Myxococcus</taxon>
    </lineage>
</organism>
<feature type="transmembrane region" description="Helical" evidence="7">
    <location>
        <begin position="402"/>
        <end position="424"/>
    </location>
</feature>
<dbReference type="EMBL" id="FOIB01000002">
    <property type="protein sequence ID" value="SET38220.1"/>
    <property type="molecule type" value="Genomic_DNA"/>
</dbReference>
<keyword evidence="11" id="KW-1185">Reference proteome</keyword>
<evidence type="ECO:0000256" key="4">
    <source>
        <dbReference type="ARBA" id="ARBA00022989"/>
    </source>
</evidence>
<feature type="transmembrane region" description="Helical" evidence="7">
    <location>
        <begin position="280"/>
        <end position="304"/>
    </location>
</feature>
<evidence type="ECO:0000256" key="3">
    <source>
        <dbReference type="ARBA" id="ARBA00022692"/>
    </source>
</evidence>
<keyword evidence="4 7" id="KW-1133">Transmembrane helix</keyword>
<reference evidence="9 12" key="2">
    <citation type="submission" date="2019-07" db="EMBL/GenBank/DDBJ databases">
        <title>Whole genome shotgun sequence of Myxococcus fulvus NBRC 100333.</title>
        <authorList>
            <person name="Hosoyama A."/>
            <person name="Uohara A."/>
            <person name="Ohji S."/>
            <person name="Ichikawa N."/>
        </authorList>
    </citation>
    <scope>NUCLEOTIDE SEQUENCE [LARGE SCALE GENOMIC DNA]</scope>
    <source>
        <strain evidence="9 12">NBRC 100333</strain>
    </source>
</reference>
<evidence type="ECO:0000256" key="6">
    <source>
        <dbReference type="SAM" id="MobiDB-lite"/>
    </source>
</evidence>
<evidence type="ECO:0000313" key="11">
    <source>
        <dbReference type="Proteomes" id="UP000183760"/>
    </source>
</evidence>
<evidence type="ECO:0000256" key="7">
    <source>
        <dbReference type="SAM" id="Phobius"/>
    </source>
</evidence>
<dbReference type="PANTHER" id="PTHR12778:SF10">
    <property type="entry name" value="MAJOR FACILITATOR SUPERFAMILY DOMAIN-CONTAINING PROTEIN 3"/>
    <property type="match status" value="1"/>
</dbReference>
<dbReference type="STRING" id="1334629.MFUL124B02_31720"/>
<feature type="compositionally biased region" description="Basic and acidic residues" evidence="6">
    <location>
        <begin position="8"/>
        <end position="18"/>
    </location>
</feature>
<name>A0A511T9U9_MYXFU</name>
<dbReference type="PROSITE" id="PS50850">
    <property type="entry name" value="MFS"/>
    <property type="match status" value="1"/>
</dbReference>
<evidence type="ECO:0000256" key="2">
    <source>
        <dbReference type="ARBA" id="ARBA00022448"/>
    </source>
</evidence>
<gene>
    <name evidence="9" type="primary">rhtX</name>
    <name evidence="9" type="ORF">MFU01_60020</name>
    <name evidence="10" type="ORF">SAMN05443572_10283</name>
</gene>
<keyword evidence="5 7" id="KW-0472">Membrane</keyword>
<feature type="region of interest" description="Disordered" evidence="6">
    <location>
        <begin position="1"/>
        <end position="24"/>
    </location>
</feature>
<proteinExistence type="predicted"/>
<evidence type="ECO:0000256" key="5">
    <source>
        <dbReference type="ARBA" id="ARBA00023136"/>
    </source>
</evidence>
<evidence type="ECO:0000256" key="1">
    <source>
        <dbReference type="ARBA" id="ARBA00004141"/>
    </source>
</evidence>
<feature type="transmembrane region" description="Helical" evidence="7">
    <location>
        <begin position="375"/>
        <end position="396"/>
    </location>
</feature>
<dbReference type="InterPro" id="IPR004752">
    <property type="entry name" value="AmpG_permease/AT-1"/>
</dbReference>
<dbReference type="SUPFAM" id="SSF103473">
    <property type="entry name" value="MFS general substrate transporter"/>
    <property type="match status" value="1"/>
</dbReference>
<feature type="transmembrane region" description="Helical" evidence="7">
    <location>
        <begin position="311"/>
        <end position="331"/>
    </location>
</feature>
<feature type="domain" description="Major facilitator superfamily (MFS) profile" evidence="8">
    <location>
        <begin position="203"/>
        <end position="439"/>
    </location>
</feature>
<dbReference type="InterPro" id="IPR036259">
    <property type="entry name" value="MFS_trans_sf"/>
</dbReference>
<dbReference type="InterPro" id="IPR011701">
    <property type="entry name" value="MFS"/>
</dbReference>
<dbReference type="EMBL" id="BJXR01000043">
    <property type="protein sequence ID" value="GEN10965.1"/>
    <property type="molecule type" value="Genomic_DNA"/>
</dbReference>
<dbReference type="RefSeq" id="WP_245772177.1">
    <property type="nucleotide sequence ID" value="NZ_BJXR01000043.1"/>
</dbReference>
<dbReference type="Proteomes" id="UP000321514">
    <property type="component" value="Unassembled WGS sequence"/>
</dbReference>
<evidence type="ECO:0000313" key="9">
    <source>
        <dbReference type="EMBL" id="GEN10965.1"/>
    </source>
</evidence>
<dbReference type="Pfam" id="PF07690">
    <property type="entry name" value="MFS_1"/>
    <property type="match status" value="1"/>
</dbReference>
<comment type="subcellular location">
    <subcellularLocation>
        <location evidence="1">Membrane</location>
        <topology evidence="1">Multi-pass membrane protein</topology>
    </subcellularLocation>
</comment>
<comment type="caution">
    <text evidence="9">The sequence shown here is derived from an EMBL/GenBank/DDBJ whole genome shotgun (WGS) entry which is preliminary data.</text>
</comment>
<dbReference type="Gene3D" id="1.20.1250.20">
    <property type="entry name" value="MFS general substrate transporter like domains"/>
    <property type="match status" value="2"/>
</dbReference>
<dbReference type="GO" id="GO:0016020">
    <property type="term" value="C:membrane"/>
    <property type="evidence" value="ECO:0007669"/>
    <property type="project" value="UniProtKB-SubCell"/>
</dbReference>
<feature type="transmembrane region" description="Helical" evidence="7">
    <location>
        <begin position="72"/>
        <end position="89"/>
    </location>
</feature>
<dbReference type="AlphaFoldDB" id="A0A511T9U9"/>
<dbReference type="Proteomes" id="UP000183760">
    <property type="component" value="Unassembled WGS sequence"/>
</dbReference>
<dbReference type="CDD" id="cd17485">
    <property type="entry name" value="MFS_MFSD3"/>
    <property type="match status" value="1"/>
</dbReference>
<keyword evidence="2" id="KW-0813">Transport</keyword>
<reference evidence="10 11" key="1">
    <citation type="submission" date="2016-10" db="EMBL/GenBank/DDBJ databases">
        <authorList>
            <person name="Varghese N."/>
            <person name="Submissions S."/>
        </authorList>
    </citation>
    <scope>NUCLEOTIDE SEQUENCE [LARGE SCALE GENOMIC DNA]</scope>
    <source>
        <strain evidence="10 11">DSM 16525</strain>
    </source>
</reference>
<feature type="transmembrane region" description="Helical" evidence="7">
    <location>
        <begin position="110"/>
        <end position="128"/>
    </location>
</feature>
<feature type="transmembrane region" description="Helical" evidence="7">
    <location>
        <begin position="204"/>
        <end position="221"/>
    </location>
</feature>
<feature type="transmembrane region" description="Helical" evidence="7">
    <location>
        <begin position="178"/>
        <end position="197"/>
    </location>
</feature>
<evidence type="ECO:0000313" key="10">
    <source>
        <dbReference type="EMBL" id="SET38220.1"/>
    </source>
</evidence>